<protein>
    <submittedName>
        <fullName evidence="1">Uncharacterized protein</fullName>
    </submittedName>
</protein>
<evidence type="ECO:0000313" key="1">
    <source>
        <dbReference type="EMBL" id="KAF2488541.1"/>
    </source>
</evidence>
<accession>A0A6A6Q8Y4</accession>
<organism evidence="1 2">
    <name type="scientific">Lophium mytilinum</name>
    <dbReference type="NCBI Taxonomy" id="390894"/>
    <lineage>
        <taxon>Eukaryota</taxon>
        <taxon>Fungi</taxon>
        <taxon>Dikarya</taxon>
        <taxon>Ascomycota</taxon>
        <taxon>Pezizomycotina</taxon>
        <taxon>Dothideomycetes</taxon>
        <taxon>Pleosporomycetidae</taxon>
        <taxon>Mytilinidiales</taxon>
        <taxon>Mytilinidiaceae</taxon>
        <taxon>Lophium</taxon>
    </lineage>
</organism>
<keyword evidence="2" id="KW-1185">Reference proteome</keyword>
<evidence type="ECO:0000313" key="2">
    <source>
        <dbReference type="Proteomes" id="UP000799750"/>
    </source>
</evidence>
<dbReference type="Proteomes" id="UP000799750">
    <property type="component" value="Unassembled WGS sequence"/>
</dbReference>
<reference evidence="1" key="1">
    <citation type="journal article" date="2020" name="Stud. Mycol.">
        <title>101 Dothideomycetes genomes: a test case for predicting lifestyles and emergence of pathogens.</title>
        <authorList>
            <person name="Haridas S."/>
            <person name="Albert R."/>
            <person name="Binder M."/>
            <person name="Bloem J."/>
            <person name="Labutti K."/>
            <person name="Salamov A."/>
            <person name="Andreopoulos B."/>
            <person name="Baker S."/>
            <person name="Barry K."/>
            <person name="Bills G."/>
            <person name="Bluhm B."/>
            <person name="Cannon C."/>
            <person name="Castanera R."/>
            <person name="Culley D."/>
            <person name="Daum C."/>
            <person name="Ezra D."/>
            <person name="Gonzalez J."/>
            <person name="Henrissat B."/>
            <person name="Kuo A."/>
            <person name="Liang C."/>
            <person name="Lipzen A."/>
            <person name="Lutzoni F."/>
            <person name="Magnuson J."/>
            <person name="Mondo S."/>
            <person name="Nolan M."/>
            <person name="Ohm R."/>
            <person name="Pangilinan J."/>
            <person name="Park H.-J."/>
            <person name="Ramirez L."/>
            <person name="Alfaro M."/>
            <person name="Sun H."/>
            <person name="Tritt A."/>
            <person name="Yoshinaga Y."/>
            <person name="Zwiers L.-H."/>
            <person name="Turgeon B."/>
            <person name="Goodwin S."/>
            <person name="Spatafora J."/>
            <person name="Crous P."/>
            <person name="Grigoriev I."/>
        </authorList>
    </citation>
    <scope>NUCLEOTIDE SEQUENCE</scope>
    <source>
        <strain evidence="1">CBS 269.34</strain>
    </source>
</reference>
<dbReference type="EMBL" id="MU004203">
    <property type="protein sequence ID" value="KAF2488541.1"/>
    <property type="molecule type" value="Genomic_DNA"/>
</dbReference>
<proteinExistence type="predicted"/>
<name>A0A6A6Q8Y4_9PEZI</name>
<sequence length="190" mass="21263">METVARDAEELHSDDLEDSFKVHTTGMTVLGKAPDCLPFKDDSAMSDGEPVFLRTAEHVSTRQHENLTHTRTNIRGVETLAPVDPQHAQNSHESFGTWHGNERLDATELSRLNCSLLWQSSLAADQHLTRVFYDILEDREHTISPQASLIRFLPEATSHRPGSSVKASEVLRSHYHPKPSVICACTFPNP</sequence>
<dbReference type="AlphaFoldDB" id="A0A6A6Q8Y4"/>
<gene>
    <name evidence="1" type="ORF">BU16DRAFT_568416</name>
</gene>